<evidence type="ECO:0000259" key="3">
    <source>
        <dbReference type="Pfam" id="PF08241"/>
    </source>
</evidence>
<feature type="transmembrane region" description="Helical" evidence="2">
    <location>
        <begin position="12"/>
        <end position="45"/>
    </location>
</feature>
<dbReference type="AlphaFoldDB" id="A0A8S1QD34"/>
<sequence>MNLLSPQNKSVILFFLFAGVAIIVSLILLVLAITFFPITIGLFFIVKYTPIRHTFVKIYHQIYDYLFYQSEKPRKILWGFIYDFMCAYFPLNKWRAMNYGYAILNENGRILNNLDEQQEEERFCLQLYHMVATNCLKLKDLQGKRVLEVGSGRGGGLHYIHSSLKPEYCVGVDYSQNQVDFCKTTYGSSQKLQYMQGDAENLTNLNIQSFDLIINVESSHCYGNFQRFVQEVTKLLNTGGLFVITDFRAAQEIKQFEQDLQSTGLKLENKVDITINVLQALKLDEKRKQQWMTRHCGIIFRKFFSKFSGVQSSRIFQEFSERKTLYLIYALRKV</sequence>
<accession>A0A8S1QD34</accession>
<dbReference type="InterPro" id="IPR050447">
    <property type="entry name" value="Erg6_SMT_methyltransf"/>
</dbReference>
<dbReference type="OrthoDB" id="506498at2759"/>
<keyword evidence="1" id="KW-0808">Transferase</keyword>
<dbReference type="GO" id="GO:0005783">
    <property type="term" value="C:endoplasmic reticulum"/>
    <property type="evidence" value="ECO:0007669"/>
    <property type="project" value="TreeGrafter"/>
</dbReference>
<dbReference type="PANTHER" id="PTHR44068:SF1">
    <property type="entry name" value="HYPOTHETICAL LOC100005854"/>
    <property type="match status" value="1"/>
</dbReference>
<dbReference type="CDD" id="cd02440">
    <property type="entry name" value="AdoMet_MTases"/>
    <property type="match status" value="1"/>
</dbReference>
<evidence type="ECO:0000313" key="5">
    <source>
        <dbReference type="Proteomes" id="UP000692954"/>
    </source>
</evidence>
<evidence type="ECO:0000256" key="1">
    <source>
        <dbReference type="ARBA" id="ARBA00022679"/>
    </source>
</evidence>
<keyword evidence="2" id="KW-1133">Transmembrane helix</keyword>
<organism evidence="4 5">
    <name type="scientific">Paramecium sonneborni</name>
    <dbReference type="NCBI Taxonomy" id="65129"/>
    <lineage>
        <taxon>Eukaryota</taxon>
        <taxon>Sar</taxon>
        <taxon>Alveolata</taxon>
        <taxon>Ciliophora</taxon>
        <taxon>Intramacronucleata</taxon>
        <taxon>Oligohymenophorea</taxon>
        <taxon>Peniculida</taxon>
        <taxon>Parameciidae</taxon>
        <taxon>Paramecium</taxon>
    </lineage>
</organism>
<evidence type="ECO:0000256" key="2">
    <source>
        <dbReference type="SAM" id="Phobius"/>
    </source>
</evidence>
<name>A0A8S1QD34_9CILI</name>
<dbReference type="GO" id="GO:0003838">
    <property type="term" value="F:sterol 24-C-methyltransferase activity"/>
    <property type="evidence" value="ECO:0007669"/>
    <property type="project" value="TreeGrafter"/>
</dbReference>
<dbReference type="Pfam" id="PF08241">
    <property type="entry name" value="Methyltransf_11"/>
    <property type="match status" value="1"/>
</dbReference>
<proteinExistence type="predicted"/>
<dbReference type="GO" id="GO:0016126">
    <property type="term" value="P:sterol biosynthetic process"/>
    <property type="evidence" value="ECO:0007669"/>
    <property type="project" value="TreeGrafter"/>
</dbReference>
<dbReference type="PANTHER" id="PTHR44068">
    <property type="entry name" value="ZGC:194242"/>
    <property type="match status" value="1"/>
</dbReference>
<keyword evidence="2" id="KW-0472">Membrane</keyword>
<dbReference type="Proteomes" id="UP000692954">
    <property type="component" value="Unassembled WGS sequence"/>
</dbReference>
<feature type="domain" description="Methyltransferase type 11" evidence="3">
    <location>
        <begin position="147"/>
        <end position="244"/>
    </location>
</feature>
<gene>
    <name evidence="4" type="ORF">PSON_ATCC_30995.1.T1010222</name>
</gene>
<keyword evidence="2" id="KW-0812">Transmembrane</keyword>
<keyword evidence="5" id="KW-1185">Reference proteome</keyword>
<reference evidence="4" key="1">
    <citation type="submission" date="2021-01" db="EMBL/GenBank/DDBJ databases">
        <authorList>
            <consortium name="Genoscope - CEA"/>
            <person name="William W."/>
        </authorList>
    </citation>
    <scope>NUCLEOTIDE SEQUENCE</scope>
</reference>
<evidence type="ECO:0000313" key="4">
    <source>
        <dbReference type="EMBL" id="CAD8112857.1"/>
    </source>
</evidence>
<dbReference type="InterPro" id="IPR013216">
    <property type="entry name" value="Methyltransf_11"/>
</dbReference>
<comment type="caution">
    <text evidence="4">The sequence shown here is derived from an EMBL/GenBank/DDBJ whole genome shotgun (WGS) entry which is preliminary data.</text>
</comment>
<dbReference type="EMBL" id="CAJJDN010000101">
    <property type="protein sequence ID" value="CAD8112857.1"/>
    <property type="molecule type" value="Genomic_DNA"/>
</dbReference>
<protein>
    <recommendedName>
        <fullName evidence="3">Methyltransferase type 11 domain-containing protein</fullName>
    </recommendedName>
</protein>